<dbReference type="Proteomes" id="UP001187192">
    <property type="component" value="Unassembled WGS sequence"/>
</dbReference>
<feature type="signal peptide" evidence="5">
    <location>
        <begin position="1"/>
        <end position="27"/>
    </location>
</feature>
<protein>
    <recommendedName>
        <fullName evidence="6">Peptidase A1 domain-containing protein</fullName>
    </recommendedName>
</protein>
<reference evidence="7" key="1">
    <citation type="submission" date="2023-07" db="EMBL/GenBank/DDBJ databases">
        <title>draft genome sequence of fig (Ficus carica).</title>
        <authorList>
            <person name="Takahashi T."/>
            <person name="Nishimura K."/>
        </authorList>
    </citation>
    <scope>NUCLEOTIDE SEQUENCE</scope>
</reference>
<dbReference type="EMBL" id="BTGU01000023">
    <property type="protein sequence ID" value="GMN46601.1"/>
    <property type="molecule type" value="Genomic_DNA"/>
</dbReference>
<gene>
    <name evidence="7" type="ORF">TIFTF001_015783</name>
</gene>
<feature type="chain" id="PRO_5041737735" description="Peptidase A1 domain-containing protein" evidence="5">
    <location>
        <begin position="28"/>
        <end position="426"/>
    </location>
</feature>
<dbReference type="PROSITE" id="PS51767">
    <property type="entry name" value="PEPTIDASE_A1"/>
    <property type="match status" value="1"/>
</dbReference>
<comment type="subcellular location">
    <subcellularLocation>
        <location evidence="1">Secreted</location>
        <location evidence="1">Extracellular space</location>
    </subcellularLocation>
</comment>
<dbReference type="InterPro" id="IPR033121">
    <property type="entry name" value="PEPTIDASE_A1"/>
</dbReference>
<dbReference type="Gramene" id="FCD_00032982-RA">
    <property type="protein sequence ID" value="FCD_00032982-RA:cds"/>
    <property type="gene ID" value="FCD_00032982"/>
</dbReference>
<dbReference type="PANTHER" id="PTHR47965">
    <property type="entry name" value="ASPARTYL PROTEASE-RELATED"/>
    <property type="match status" value="1"/>
</dbReference>
<dbReference type="PANTHER" id="PTHR47965:SF68">
    <property type="entry name" value="BASIC 7S GLOBULIN-LIKE"/>
    <property type="match status" value="1"/>
</dbReference>
<dbReference type="InterPro" id="IPR001461">
    <property type="entry name" value="Aspartic_peptidase_A1"/>
</dbReference>
<dbReference type="Gene3D" id="2.40.70.10">
    <property type="entry name" value="Acid Proteases"/>
    <property type="match status" value="2"/>
</dbReference>
<evidence type="ECO:0000256" key="5">
    <source>
        <dbReference type="SAM" id="SignalP"/>
    </source>
</evidence>
<keyword evidence="3" id="KW-0964">Secreted</keyword>
<dbReference type="InterPro" id="IPR032799">
    <property type="entry name" value="TAXi_C"/>
</dbReference>
<dbReference type="InterPro" id="IPR021109">
    <property type="entry name" value="Peptidase_aspartic_dom_sf"/>
</dbReference>
<feature type="domain" description="Peptidase A1" evidence="6">
    <location>
        <begin position="49"/>
        <end position="410"/>
    </location>
</feature>
<proteinExistence type="inferred from homology"/>
<dbReference type="SUPFAM" id="SSF50630">
    <property type="entry name" value="Acid proteases"/>
    <property type="match status" value="1"/>
</dbReference>
<dbReference type="GO" id="GO:0004190">
    <property type="term" value="F:aspartic-type endopeptidase activity"/>
    <property type="evidence" value="ECO:0007669"/>
    <property type="project" value="InterPro"/>
</dbReference>
<keyword evidence="8" id="KW-1185">Reference proteome</keyword>
<comment type="caution">
    <text evidence="7">The sequence shown here is derived from an EMBL/GenBank/DDBJ whole genome shotgun (WGS) entry which is preliminary data.</text>
</comment>
<dbReference type="Pfam" id="PF14541">
    <property type="entry name" value="TAXi_C"/>
    <property type="match status" value="1"/>
</dbReference>
<dbReference type="GO" id="GO:0005576">
    <property type="term" value="C:extracellular region"/>
    <property type="evidence" value="ECO:0007669"/>
    <property type="project" value="UniProtKB-SubCell"/>
</dbReference>
<dbReference type="InterPro" id="IPR032861">
    <property type="entry name" value="TAXi_N"/>
</dbReference>
<comment type="similarity">
    <text evidence="2">Belongs to the peptidase A1 family.</text>
</comment>
<keyword evidence="4 5" id="KW-0732">Signal</keyword>
<sequence>METVSKSPVFSILLIFLVVLSSNIVAAQDQPPPKAFHIPIAKDTDTLQYYASFQIGTPPTNINAVIDVGGQFLSAACDKYNSSTTRRSIPCGSTECKALTTTKCGSNHTCSLPSFSPFNKDSAALAGGLNNDVVTVYWTDGTSALPNTYSTHITFSCVDSSGLLEGMAAGTNGILGLGRNTSPQMSLPTKLSSVYNIPPKFSLCIPSSDDYGFGDLFIGGGPYRFPGGNDASEWLLYTPLAQSPETGEYFVSVKSIKIDKSAVHFDTSLLDFNQKGVGGTKISTATPYGVLHSSIYKAVVGDFAKRAAARNITRVASVAPFGTCFSTANVHWTKAGPRVPVIDLELPGNMVSLNWRIHGANSMVRVKKDVMCLGFVDGGSKARASIVLGGHQLEDNFLDFDLTRSLLGFSSSLLPRDQTCSHFRNL</sequence>
<dbReference type="AlphaFoldDB" id="A0AA88D870"/>
<organism evidence="7 8">
    <name type="scientific">Ficus carica</name>
    <name type="common">Common fig</name>
    <dbReference type="NCBI Taxonomy" id="3494"/>
    <lineage>
        <taxon>Eukaryota</taxon>
        <taxon>Viridiplantae</taxon>
        <taxon>Streptophyta</taxon>
        <taxon>Embryophyta</taxon>
        <taxon>Tracheophyta</taxon>
        <taxon>Spermatophyta</taxon>
        <taxon>Magnoliopsida</taxon>
        <taxon>eudicotyledons</taxon>
        <taxon>Gunneridae</taxon>
        <taxon>Pentapetalae</taxon>
        <taxon>rosids</taxon>
        <taxon>fabids</taxon>
        <taxon>Rosales</taxon>
        <taxon>Moraceae</taxon>
        <taxon>Ficeae</taxon>
        <taxon>Ficus</taxon>
    </lineage>
</organism>
<evidence type="ECO:0000256" key="1">
    <source>
        <dbReference type="ARBA" id="ARBA00004239"/>
    </source>
</evidence>
<evidence type="ECO:0000313" key="7">
    <source>
        <dbReference type="EMBL" id="GMN46601.1"/>
    </source>
</evidence>
<evidence type="ECO:0000259" key="6">
    <source>
        <dbReference type="PROSITE" id="PS51767"/>
    </source>
</evidence>
<evidence type="ECO:0000256" key="4">
    <source>
        <dbReference type="ARBA" id="ARBA00022729"/>
    </source>
</evidence>
<name>A0AA88D870_FICCA</name>
<evidence type="ECO:0000256" key="3">
    <source>
        <dbReference type="ARBA" id="ARBA00022525"/>
    </source>
</evidence>
<dbReference type="GO" id="GO:0006508">
    <property type="term" value="P:proteolysis"/>
    <property type="evidence" value="ECO:0007669"/>
    <property type="project" value="InterPro"/>
</dbReference>
<evidence type="ECO:0000256" key="2">
    <source>
        <dbReference type="ARBA" id="ARBA00007447"/>
    </source>
</evidence>
<evidence type="ECO:0000313" key="8">
    <source>
        <dbReference type="Proteomes" id="UP001187192"/>
    </source>
</evidence>
<dbReference type="Pfam" id="PF14543">
    <property type="entry name" value="TAXi_N"/>
    <property type="match status" value="1"/>
</dbReference>
<dbReference type="FunFam" id="2.40.70.10:FF:000041">
    <property type="entry name" value="Basic 7S globulin"/>
    <property type="match status" value="1"/>
</dbReference>
<accession>A0AA88D870</accession>